<evidence type="ECO:0000313" key="2">
    <source>
        <dbReference type="EMBL" id="VDP27478.1"/>
    </source>
</evidence>
<dbReference type="Gene3D" id="1.20.58.900">
    <property type="match status" value="1"/>
</dbReference>
<dbReference type="InterPro" id="IPR037213">
    <property type="entry name" value="Run_dom_sf"/>
</dbReference>
<name>A0A183J243_9BILA</name>
<dbReference type="SMART" id="SM00593">
    <property type="entry name" value="RUN"/>
    <property type="match status" value="1"/>
</dbReference>
<keyword evidence="3" id="KW-1185">Reference proteome</keyword>
<evidence type="ECO:0000313" key="3">
    <source>
        <dbReference type="Proteomes" id="UP000270296"/>
    </source>
</evidence>
<dbReference type="Pfam" id="PF02759">
    <property type="entry name" value="RUN"/>
    <property type="match status" value="1"/>
</dbReference>
<organism evidence="4">
    <name type="scientific">Soboliphyme baturini</name>
    <dbReference type="NCBI Taxonomy" id="241478"/>
    <lineage>
        <taxon>Eukaryota</taxon>
        <taxon>Metazoa</taxon>
        <taxon>Ecdysozoa</taxon>
        <taxon>Nematoda</taxon>
        <taxon>Enoplea</taxon>
        <taxon>Dorylaimia</taxon>
        <taxon>Dioctophymatida</taxon>
        <taxon>Dioctophymatoidea</taxon>
        <taxon>Soboliphymatidae</taxon>
        <taxon>Soboliphyme</taxon>
    </lineage>
</organism>
<dbReference type="SUPFAM" id="SSF140741">
    <property type="entry name" value="RUN domain-like"/>
    <property type="match status" value="1"/>
</dbReference>
<reference evidence="2 3" key="2">
    <citation type="submission" date="2018-11" db="EMBL/GenBank/DDBJ databases">
        <authorList>
            <consortium name="Pathogen Informatics"/>
        </authorList>
    </citation>
    <scope>NUCLEOTIDE SEQUENCE [LARGE SCALE GENOMIC DNA]</scope>
</reference>
<proteinExistence type="predicted"/>
<dbReference type="InterPro" id="IPR004012">
    <property type="entry name" value="Run_dom"/>
</dbReference>
<dbReference type="PROSITE" id="PS50826">
    <property type="entry name" value="RUN"/>
    <property type="match status" value="1"/>
</dbReference>
<gene>
    <name evidence="2" type="ORF">SBAD_LOCUS9941</name>
</gene>
<dbReference type="EMBL" id="UZAM01013382">
    <property type="protein sequence ID" value="VDP27478.1"/>
    <property type="molecule type" value="Genomic_DNA"/>
</dbReference>
<evidence type="ECO:0000259" key="1">
    <source>
        <dbReference type="PROSITE" id="PS50826"/>
    </source>
</evidence>
<protein>
    <submittedName>
        <fullName evidence="4">RUN domain-containing protein</fullName>
    </submittedName>
</protein>
<sequence length="151" mass="17817">MVKKDFHSIYSRLVLCKTFKLDEDAKVLTPEETLFNSVQLINYTHDLCSASPDVKFRTLMCLGLNEQSLHLWFEIFCSSHDIVEKWYCPCSFIRSPAWVQIKCDLRVLSHFSFNLSADSELTPRFQRCSEHPLKESVREMLVKHHLFSWEL</sequence>
<dbReference type="OrthoDB" id="5835072at2759"/>
<dbReference type="Proteomes" id="UP000270296">
    <property type="component" value="Unassembled WGS sequence"/>
</dbReference>
<accession>A0A183J243</accession>
<dbReference type="AlphaFoldDB" id="A0A183J243"/>
<reference evidence="4" key="1">
    <citation type="submission" date="2016-06" db="UniProtKB">
        <authorList>
            <consortium name="WormBaseParasite"/>
        </authorList>
    </citation>
    <scope>IDENTIFICATION</scope>
</reference>
<dbReference type="WBParaSite" id="SBAD_0001029301-mRNA-1">
    <property type="protein sequence ID" value="SBAD_0001029301-mRNA-1"/>
    <property type="gene ID" value="SBAD_0001029301"/>
</dbReference>
<evidence type="ECO:0000313" key="4">
    <source>
        <dbReference type="WBParaSite" id="SBAD_0001029301-mRNA-1"/>
    </source>
</evidence>
<feature type="domain" description="RUN" evidence="1">
    <location>
        <begin position="1"/>
        <end position="120"/>
    </location>
</feature>